<name>A0A4P5P7N8_9ENTE</name>
<evidence type="ECO:0000256" key="1">
    <source>
        <dbReference type="ARBA" id="ARBA00005614"/>
    </source>
</evidence>
<evidence type="ECO:0000313" key="8">
    <source>
        <dbReference type="EMBL" id="GCF93506.1"/>
    </source>
</evidence>
<dbReference type="InterPro" id="IPR001792">
    <property type="entry name" value="Acylphosphatase-like_dom"/>
</dbReference>
<evidence type="ECO:0000313" key="9">
    <source>
        <dbReference type="Proteomes" id="UP000290567"/>
    </source>
</evidence>
<comment type="similarity">
    <text evidence="1 6">Belongs to the acylphosphatase family.</text>
</comment>
<dbReference type="GO" id="GO:0003998">
    <property type="term" value="F:acylphosphatase activity"/>
    <property type="evidence" value="ECO:0007669"/>
    <property type="project" value="UniProtKB-EC"/>
</dbReference>
<dbReference type="AlphaFoldDB" id="A0A4P5P7N8"/>
<protein>
    <recommendedName>
        <fullName evidence="3 5">acylphosphatase</fullName>
        <ecNumber evidence="2 5">3.6.1.7</ecNumber>
    </recommendedName>
</protein>
<evidence type="ECO:0000256" key="5">
    <source>
        <dbReference type="PROSITE-ProRule" id="PRU00520"/>
    </source>
</evidence>
<keyword evidence="5" id="KW-0378">Hydrolase</keyword>
<dbReference type="SUPFAM" id="SSF54975">
    <property type="entry name" value="Acylphosphatase/BLUF domain-like"/>
    <property type="match status" value="1"/>
</dbReference>
<evidence type="ECO:0000256" key="2">
    <source>
        <dbReference type="ARBA" id="ARBA00012150"/>
    </source>
</evidence>
<evidence type="ECO:0000259" key="7">
    <source>
        <dbReference type="PROSITE" id="PS51160"/>
    </source>
</evidence>
<reference evidence="9" key="1">
    <citation type="submission" date="2019-02" db="EMBL/GenBank/DDBJ databases">
        <title>Draft genome sequence of Enterococcus sp. Gos25-1.</title>
        <authorList>
            <person name="Tanaka N."/>
            <person name="Shiwa Y."/>
            <person name="Fujita N."/>
        </authorList>
    </citation>
    <scope>NUCLEOTIDE SEQUENCE [LARGE SCALE GENOMIC DNA]</scope>
    <source>
        <strain evidence="9">Gos25-1</strain>
    </source>
</reference>
<proteinExistence type="inferred from homology"/>
<dbReference type="OrthoDB" id="9808093at2"/>
<gene>
    <name evidence="8" type="primary">acyP</name>
    <name evidence="8" type="ORF">NRIC_13970</name>
</gene>
<dbReference type="Proteomes" id="UP000290567">
    <property type="component" value="Unassembled WGS sequence"/>
</dbReference>
<dbReference type="PANTHER" id="PTHR47268:SF4">
    <property type="entry name" value="ACYLPHOSPHATASE"/>
    <property type="match status" value="1"/>
</dbReference>
<dbReference type="Gene3D" id="3.30.70.100">
    <property type="match status" value="1"/>
</dbReference>
<dbReference type="PANTHER" id="PTHR47268">
    <property type="entry name" value="ACYLPHOSPHATASE"/>
    <property type="match status" value="1"/>
</dbReference>
<accession>A0A4P5P7N8</accession>
<dbReference type="Pfam" id="PF00708">
    <property type="entry name" value="Acylphosphatase"/>
    <property type="match status" value="1"/>
</dbReference>
<dbReference type="InterPro" id="IPR020456">
    <property type="entry name" value="Acylphosphatase"/>
</dbReference>
<comment type="caution">
    <text evidence="8">The sequence shown here is derived from an EMBL/GenBank/DDBJ whole genome shotgun (WGS) entry which is preliminary data.</text>
</comment>
<sequence>MKLQIQVTGRVQGVGFRYTTQQIAREIGITGTVKNELDGSVSIQAIGSESDLEEFLEQLAKPQNPFSKVDSIRKHEDPSIEDRKKFDVIY</sequence>
<dbReference type="PRINTS" id="PR00112">
    <property type="entry name" value="ACYLPHPHTASE"/>
</dbReference>
<dbReference type="PROSITE" id="PS51160">
    <property type="entry name" value="ACYLPHOSPHATASE_3"/>
    <property type="match status" value="1"/>
</dbReference>
<dbReference type="InterPro" id="IPR036046">
    <property type="entry name" value="Acylphosphatase-like_dom_sf"/>
</dbReference>
<feature type="active site" evidence="5">
    <location>
        <position position="17"/>
    </location>
</feature>
<dbReference type="EC" id="3.6.1.7" evidence="2 5"/>
<keyword evidence="9" id="KW-1185">Reference proteome</keyword>
<dbReference type="EMBL" id="BJCC01000010">
    <property type="protein sequence ID" value="GCF93506.1"/>
    <property type="molecule type" value="Genomic_DNA"/>
</dbReference>
<dbReference type="InterPro" id="IPR017968">
    <property type="entry name" value="Acylphosphatase_CS"/>
</dbReference>
<organism evidence="8 9">
    <name type="scientific">Enterococcus florum</name>
    <dbReference type="NCBI Taxonomy" id="2480627"/>
    <lineage>
        <taxon>Bacteria</taxon>
        <taxon>Bacillati</taxon>
        <taxon>Bacillota</taxon>
        <taxon>Bacilli</taxon>
        <taxon>Lactobacillales</taxon>
        <taxon>Enterococcaceae</taxon>
        <taxon>Enterococcus</taxon>
    </lineage>
</organism>
<evidence type="ECO:0000256" key="6">
    <source>
        <dbReference type="RuleBase" id="RU004168"/>
    </source>
</evidence>
<feature type="domain" description="Acylphosphatase-like" evidence="7">
    <location>
        <begin position="2"/>
        <end position="90"/>
    </location>
</feature>
<feature type="active site" evidence="5">
    <location>
        <position position="35"/>
    </location>
</feature>
<evidence type="ECO:0000256" key="4">
    <source>
        <dbReference type="ARBA" id="ARBA00047645"/>
    </source>
</evidence>
<dbReference type="PROSITE" id="PS00150">
    <property type="entry name" value="ACYLPHOSPHATASE_1"/>
    <property type="match status" value="1"/>
</dbReference>
<comment type="catalytic activity">
    <reaction evidence="4 5">
        <text>an acyl phosphate + H2O = a carboxylate + phosphate + H(+)</text>
        <dbReference type="Rhea" id="RHEA:14965"/>
        <dbReference type="ChEBI" id="CHEBI:15377"/>
        <dbReference type="ChEBI" id="CHEBI:15378"/>
        <dbReference type="ChEBI" id="CHEBI:29067"/>
        <dbReference type="ChEBI" id="CHEBI:43474"/>
        <dbReference type="ChEBI" id="CHEBI:59918"/>
        <dbReference type="EC" id="3.6.1.7"/>
    </reaction>
</comment>
<dbReference type="RefSeq" id="WP_146621959.1">
    <property type="nucleotide sequence ID" value="NZ_BJCC01000010.1"/>
</dbReference>
<evidence type="ECO:0000256" key="3">
    <source>
        <dbReference type="ARBA" id="ARBA00015991"/>
    </source>
</evidence>